<keyword evidence="2" id="KW-0808">Transferase</keyword>
<keyword evidence="1" id="KW-0032">Aminotransferase</keyword>
<sequence length="396" mass="43993">MKTTVNRRDWLKKGVLTAAGVMAAPYLTHGAFPSLPISIDSNGNLPYTPFFKEYLPHAAMQPIELVAKLNANENPYGPSPMAVSAMQEYAPKGNRYAWKELYQLMDKIAVEEGVKQENIMMGPGSSDLLEKTAMVFFQNGGNIVSADPAYMSLIKVAEATGATWKPIPLKKDWSHDLEAMEAAVDDNTKLVYICNPNNPTGSMTDHAELIDFCSRVSEKTPIFIDEAYLGFLEDSAKRSMVSLINEGKNVIIARTFSKIQGMAGLRIGYVVAQPETLDIIQKITRGGMGISLPSVYAAMASMDDIEFKNKSRKLNKECREYVYENLDRLGFEYVPSSTSFIIFPIQMDGKPFLEKMTAEGVGVRAFEIYGKNWCRVSMGTMDEMKLFTAALEKVLV</sequence>
<evidence type="ECO:0000313" key="5">
    <source>
        <dbReference type="EMBL" id="KKN88949.1"/>
    </source>
</evidence>
<comment type="caution">
    <text evidence="5">The sequence shown here is derived from an EMBL/GenBank/DDBJ whole genome shotgun (WGS) entry which is preliminary data.</text>
</comment>
<dbReference type="GO" id="GO:0008483">
    <property type="term" value="F:transaminase activity"/>
    <property type="evidence" value="ECO:0007669"/>
    <property type="project" value="UniProtKB-KW"/>
</dbReference>
<dbReference type="AlphaFoldDB" id="A0A0F9UBD3"/>
<dbReference type="InterPro" id="IPR006311">
    <property type="entry name" value="TAT_signal"/>
</dbReference>
<dbReference type="Gene3D" id="3.90.1150.10">
    <property type="entry name" value="Aspartate Aminotransferase, domain 1"/>
    <property type="match status" value="1"/>
</dbReference>
<dbReference type="SUPFAM" id="SSF53383">
    <property type="entry name" value="PLP-dependent transferases"/>
    <property type="match status" value="1"/>
</dbReference>
<dbReference type="PANTHER" id="PTHR43643:SF3">
    <property type="entry name" value="HISTIDINOL-PHOSPHATE AMINOTRANSFERASE"/>
    <property type="match status" value="1"/>
</dbReference>
<evidence type="ECO:0000256" key="2">
    <source>
        <dbReference type="ARBA" id="ARBA00022679"/>
    </source>
</evidence>
<keyword evidence="3" id="KW-0663">Pyridoxal phosphate</keyword>
<name>A0A0F9UBD3_9ZZZZ</name>
<dbReference type="Gene3D" id="3.40.640.10">
    <property type="entry name" value="Type I PLP-dependent aspartate aminotransferase-like (Major domain)"/>
    <property type="match status" value="1"/>
</dbReference>
<dbReference type="CDD" id="cd00609">
    <property type="entry name" value="AAT_like"/>
    <property type="match status" value="1"/>
</dbReference>
<dbReference type="PROSITE" id="PS51318">
    <property type="entry name" value="TAT"/>
    <property type="match status" value="1"/>
</dbReference>
<dbReference type="InterPro" id="IPR050106">
    <property type="entry name" value="HistidinolP_aminotransfase"/>
</dbReference>
<dbReference type="GO" id="GO:0030170">
    <property type="term" value="F:pyridoxal phosphate binding"/>
    <property type="evidence" value="ECO:0007669"/>
    <property type="project" value="InterPro"/>
</dbReference>
<dbReference type="EMBL" id="LAZR01000124">
    <property type="protein sequence ID" value="KKN88949.1"/>
    <property type="molecule type" value="Genomic_DNA"/>
</dbReference>
<dbReference type="PANTHER" id="PTHR43643">
    <property type="entry name" value="HISTIDINOL-PHOSPHATE AMINOTRANSFERASE 2"/>
    <property type="match status" value="1"/>
</dbReference>
<dbReference type="InterPro" id="IPR015421">
    <property type="entry name" value="PyrdxlP-dep_Trfase_major"/>
</dbReference>
<reference evidence="5" key="1">
    <citation type="journal article" date="2015" name="Nature">
        <title>Complex archaea that bridge the gap between prokaryotes and eukaryotes.</title>
        <authorList>
            <person name="Spang A."/>
            <person name="Saw J.H."/>
            <person name="Jorgensen S.L."/>
            <person name="Zaremba-Niedzwiedzka K."/>
            <person name="Martijn J."/>
            <person name="Lind A.E."/>
            <person name="van Eijk R."/>
            <person name="Schleper C."/>
            <person name="Guy L."/>
            <person name="Ettema T.J."/>
        </authorList>
    </citation>
    <scope>NUCLEOTIDE SEQUENCE</scope>
</reference>
<gene>
    <name evidence="5" type="ORF">LCGC14_0243210</name>
</gene>
<feature type="domain" description="Aminotransferase class I/classII large" evidence="4">
    <location>
        <begin position="68"/>
        <end position="386"/>
    </location>
</feature>
<protein>
    <recommendedName>
        <fullName evidence="4">Aminotransferase class I/classII large domain-containing protein</fullName>
    </recommendedName>
</protein>
<dbReference type="Pfam" id="PF00155">
    <property type="entry name" value="Aminotran_1_2"/>
    <property type="match status" value="1"/>
</dbReference>
<dbReference type="InterPro" id="IPR015422">
    <property type="entry name" value="PyrdxlP-dep_Trfase_small"/>
</dbReference>
<evidence type="ECO:0000256" key="1">
    <source>
        <dbReference type="ARBA" id="ARBA00022576"/>
    </source>
</evidence>
<dbReference type="InterPro" id="IPR004839">
    <property type="entry name" value="Aminotransferase_I/II_large"/>
</dbReference>
<organism evidence="5">
    <name type="scientific">marine sediment metagenome</name>
    <dbReference type="NCBI Taxonomy" id="412755"/>
    <lineage>
        <taxon>unclassified sequences</taxon>
        <taxon>metagenomes</taxon>
        <taxon>ecological metagenomes</taxon>
    </lineage>
</organism>
<accession>A0A0F9UBD3</accession>
<evidence type="ECO:0000259" key="4">
    <source>
        <dbReference type="Pfam" id="PF00155"/>
    </source>
</evidence>
<dbReference type="InterPro" id="IPR015424">
    <property type="entry name" value="PyrdxlP-dep_Trfase"/>
</dbReference>
<proteinExistence type="predicted"/>
<evidence type="ECO:0000256" key="3">
    <source>
        <dbReference type="ARBA" id="ARBA00022898"/>
    </source>
</evidence>